<evidence type="ECO:0000259" key="3">
    <source>
        <dbReference type="Pfam" id="PF13863"/>
    </source>
</evidence>
<feature type="non-terminal residue" evidence="4">
    <location>
        <position position="220"/>
    </location>
</feature>
<sequence length="220" mass="26119">MGDTQDGDKIIDHFTVMYGEGHPEENLNEAINVSVSKKKSESDIAPLTFSKLKPYDAVGTYLLSKLNEREPKRYPQWDVARETIVLDLFIAKREERLSAIRLKDIRQLSVSKEESFDRQYKELEENEAIFQQSFKKFNKFIRENQEKRERAEKKIVEEQSLQEKREEDIEMVKKNIVDLTNIKAQMDHKIKEYRMFEDYLQSVVKLSSGFKNIIDIIQRY</sequence>
<feature type="coiled-coil region" evidence="2">
    <location>
        <begin position="141"/>
        <end position="168"/>
    </location>
</feature>
<dbReference type="Pfam" id="PF13863">
    <property type="entry name" value="DUF4200"/>
    <property type="match status" value="1"/>
</dbReference>
<dbReference type="PANTHER" id="PTHR21683:SF2">
    <property type="entry name" value="COILED-COIL DOMAIN-CONTAINING PROTEIN 42 LIKE-2-LIKE"/>
    <property type="match status" value="1"/>
</dbReference>
<organism evidence="4 5">
    <name type="scientific">Oryctes borbonicus</name>
    <dbReference type="NCBI Taxonomy" id="1629725"/>
    <lineage>
        <taxon>Eukaryota</taxon>
        <taxon>Metazoa</taxon>
        <taxon>Ecdysozoa</taxon>
        <taxon>Arthropoda</taxon>
        <taxon>Hexapoda</taxon>
        <taxon>Insecta</taxon>
        <taxon>Pterygota</taxon>
        <taxon>Neoptera</taxon>
        <taxon>Endopterygota</taxon>
        <taxon>Coleoptera</taxon>
        <taxon>Polyphaga</taxon>
        <taxon>Scarabaeiformia</taxon>
        <taxon>Scarabaeidae</taxon>
        <taxon>Dynastinae</taxon>
        <taxon>Oryctes</taxon>
    </lineage>
</organism>
<dbReference type="InterPro" id="IPR025252">
    <property type="entry name" value="DUF4200"/>
</dbReference>
<proteinExistence type="predicted"/>
<gene>
    <name evidence="4" type="ORF">AMK59_7126</name>
</gene>
<evidence type="ECO:0000256" key="1">
    <source>
        <dbReference type="ARBA" id="ARBA00023054"/>
    </source>
</evidence>
<evidence type="ECO:0000256" key="2">
    <source>
        <dbReference type="SAM" id="Coils"/>
    </source>
</evidence>
<keyword evidence="5" id="KW-1185">Reference proteome</keyword>
<accession>A0A0T6AWI7</accession>
<reference evidence="4 5" key="1">
    <citation type="submission" date="2015-09" db="EMBL/GenBank/DDBJ databases">
        <title>Draft genome of the scarab beetle Oryctes borbonicus.</title>
        <authorList>
            <person name="Meyer J.M."/>
            <person name="Markov G.V."/>
            <person name="Baskaran P."/>
            <person name="Herrmann M."/>
            <person name="Sommer R.J."/>
            <person name="Roedelsperger C."/>
        </authorList>
    </citation>
    <scope>NUCLEOTIDE SEQUENCE [LARGE SCALE GENOMIC DNA]</scope>
    <source>
        <strain evidence="4">OB123</strain>
        <tissue evidence="4">Whole animal</tissue>
    </source>
</reference>
<keyword evidence="1 2" id="KW-0175">Coiled coil</keyword>
<dbReference type="GO" id="GO:0005856">
    <property type="term" value="C:cytoskeleton"/>
    <property type="evidence" value="ECO:0007669"/>
    <property type="project" value="UniProtKB-ARBA"/>
</dbReference>
<dbReference type="AlphaFoldDB" id="A0A0T6AWI7"/>
<evidence type="ECO:0000313" key="5">
    <source>
        <dbReference type="Proteomes" id="UP000051574"/>
    </source>
</evidence>
<dbReference type="OrthoDB" id="10264298at2759"/>
<comment type="caution">
    <text evidence="4">The sequence shown here is derived from an EMBL/GenBank/DDBJ whole genome shotgun (WGS) entry which is preliminary data.</text>
</comment>
<feature type="domain" description="DUF4200" evidence="3">
    <location>
        <begin position="92"/>
        <end position="205"/>
    </location>
</feature>
<protein>
    <recommendedName>
        <fullName evidence="3">DUF4200 domain-containing protein</fullName>
    </recommendedName>
</protein>
<dbReference type="InterPro" id="IPR051147">
    <property type="entry name" value="CFAP_domain-containing"/>
</dbReference>
<dbReference type="Proteomes" id="UP000051574">
    <property type="component" value="Unassembled WGS sequence"/>
</dbReference>
<evidence type="ECO:0000313" key="4">
    <source>
        <dbReference type="EMBL" id="KRT79425.1"/>
    </source>
</evidence>
<name>A0A0T6AWI7_9SCAR</name>
<dbReference type="EMBL" id="LJIG01022654">
    <property type="protein sequence ID" value="KRT79425.1"/>
    <property type="molecule type" value="Genomic_DNA"/>
</dbReference>
<dbReference type="PANTHER" id="PTHR21683">
    <property type="entry name" value="COILED-COIL DOMAIN-CONTAINING PROTEIN 42 LIKE-2-LIKE-RELATED"/>
    <property type="match status" value="1"/>
</dbReference>